<dbReference type="PANTHER" id="PTHR12791">
    <property type="entry name" value="GOLGI SNARE BET1-RELATED"/>
    <property type="match status" value="1"/>
</dbReference>
<keyword evidence="12" id="KW-1185">Reference proteome</keyword>
<evidence type="ECO:0000256" key="9">
    <source>
        <dbReference type="SAM" id="MobiDB-lite"/>
    </source>
</evidence>
<dbReference type="GO" id="GO:0000139">
    <property type="term" value="C:Golgi membrane"/>
    <property type="evidence" value="ECO:0007669"/>
    <property type="project" value="UniProtKB-SubCell"/>
</dbReference>
<accession>A0AAQ3M1F8</accession>
<protein>
    <submittedName>
        <fullName evidence="11">Uncharacterized protein</fullName>
    </submittedName>
</protein>
<keyword evidence="2" id="KW-0813">Transport</keyword>
<evidence type="ECO:0000256" key="5">
    <source>
        <dbReference type="ARBA" id="ARBA00022989"/>
    </source>
</evidence>
<feature type="transmembrane region" description="Helical" evidence="10">
    <location>
        <begin position="122"/>
        <end position="141"/>
    </location>
</feature>
<keyword evidence="7 10" id="KW-0472">Membrane</keyword>
<evidence type="ECO:0000313" key="12">
    <source>
        <dbReference type="Proteomes" id="UP001303373"/>
    </source>
</evidence>
<keyword evidence="3 10" id="KW-0812">Transmembrane</keyword>
<keyword evidence="5 10" id="KW-1133">Transmembrane helix</keyword>
<dbReference type="CDD" id="cd15853">
    <property type="entry name" value="SNARE_Bet1"/>
    <property type="match status" value="1"/>
</dbReference>
<evidence type="ECO:0000256" key="8">
    <source>
        <dbReference type="ARBA" id="ARBA00046280"/>
    </source>
</evidence>
<feature type="compositionally biased region" description="Low complexity" evidence="9">
    <location>
        <begin position="33"/>
        <end position="48"/>
    </location>
</feature>
<dbReference type="Proteomes" id="UP001303373">
    <property type="component" value="Chromosome 2"/>
</dbReference>
<dbReference type="GO" id="GO:0015031">
    <property type="term" value="P:protein transport"/>
    <property type="evidence" value="ECO:0007669"/>
    <property type="project" value="UniProtKB-KW"/>
</dbReference>
<keyword evidence="6" id="KW-0333">Golgi apparatus</keyword>
<evidence type="ECO:0000256" key="1">
    <source>
        <dbReference type="ARBA" id="ARBA00004394"/>
    </source>
</evidence>
<gene>
    <name evidence="11" type="ORF">R9X50_00110000</name>
</gene>
<evidence type="ECO:0000256" key="7">
    <source>
        <dbReference type="ARBA" id="ARBA00023136"/>
    </source>
</evidence>
<name>A0AAQ3M1F8_9PEZI</name>
<proteinExistence type="predicted"/>
<dbReference type="InterPro" id="IPR039899">
    <property type="entry name" value="BET1_SNARE"/>
</dbReference>
<dbReference type="EMBL" id="CP138581">
    <property type="protein sequence ID" value="WPG98312.1"/>
    <property type="molecule type" value="Genomic_DNA"/>
</dbReference>
<sequence length="145" mass="15838">MTSLPAKESGPQRRPAKRRQTRTPISRPPNPISIPTISRLAAPATPAAMSDAYERERQNNSALFELQSKVSALRDVTIDIYDNARDHRVIDSTSETFSAAGTSLAGSARRLVVMASQGNKVAVFKLAGIIIGGVILLYWFLKLIF</sequence>
<evidence type="ECO:0000256" key="3">
    <source>
        <dbReference type="ARBA" id="ARBA00022692"/>
    </source>
</evidence>
<evidence type="ECO:0000256" key="4">
    <source>
        <dbReference type="ARBA" id="ARBA00022927"/>
    </source>
</evidence>
<evidence type="ECO:0000313" key="11">
    <source>
        <dbReference type="EMBL" id="WPG98312.1"/>
    </source>
</evidence>
<organism evidence="11 12">
    <name type="scientific">Acrodontium crateriforme</name>
    <dbReference type="NCBI Taxonomy" id="150365"/>
    <lineage>
        <taxon>Eukaryota</taxon>
        <taxon>Fungi</taxon>
        <taxon>Dikarya</taxon>
        <taxon>Ascomycota</taxon>
        <taxon>Pezizomycotina</taxon>
        <taxon>Dothideomycetes</taxon>
        <taxon>Dothideomycetidae</taxon>
        <taxon>Mycosphaerellales</taxon>
        <taxon>Teratosphaeriaceae</taxon>
        <taxon>Acrodontium</taxon>
    </lineage>
</organism>
<reference evidence="11 12" key="1">
    <citation type="submission" date="2023-11" db="EMBL/GenBank/DDBJ databases">
        <title>An acidophilic fungus is an integral part of prey digestion in a carnivorous sundew plant.</title>
        <authorList>
            <person name="Tsai I.J."/>
        </authorList>
    </citation>
    <scope>NUCLEOTIDE SEQUENCE [LARGE SCALE GENOMIC DNA]</scope>
    <source>
        <strain evidence="11">169a</strain>
    </source>
</reference>
<evidence type="ECO:0000256" key="6">
    <source>
        <dbReference type="ARBA" id="ARBA00023034"/>
    </source>
</evidence>
<evidence type="ECO:0000256" key="2">
    <source>
        <dbReference type="ARBA" id="ARBA00022448"/>
    </source>
</evidence>
<comment type="subcellular location">
    <subcellularLocation>
        <location evidence="8">Endomembrane system</location>
        <topology evidence="8">Single-pass type IV membrane protein</topology>
    </subcellularLocation>
    <subcellularLocation>
        <location evidence="1">Golgi apparatus membrane</location>
    </subcellularLocation>
</comment>
<keyword evidence="4" id="KW-0653">Protein transport</keyword>
<feature type="region of interest" description="Disordered" evidence="9">
    <location>
        <begin position="1"/>
        <end position="52"/>
    </location>
</feature>
<dbReference type="AlphaFoldDB" id="A0AAQ3M1F8"/>
<evidence type="ECO:0000256" key="10">
    <source>
        <dbReference type="SAM" id="Phobius"/>
    </source>
</evidence>